<evidence type="ECO:0000256" key="8">
    <source>
        <dbReference type="RuleBase" id="RU363037"/>
    </source>
</evidence>
<dbReference type="EMBL" id="JABAGR010000011">
    <property type="protein sequence ID" value="NMF26684.1"/>
    <property type="molecule type" value="Genomic_DNA"/>
</dbReference>
<evidence type="ECO:0000256" key="3">
    <source>
        <dbReference type="ARBA" id="ARBA00022741"/>
    </source>
</evidence>
<dbReference type="Gene3D" id="3.40.50.620">
    <property type="entry name" value="HUPs"/>
    <property type="match status" value="1"/>
</dbReference>
<feature type="binding site" evidence="7">
    <location>
        <position position="105"/>
    </location>
    <ligand>
        <name>Zn(2+)</name>
        <dbReference type="ChEBI" id="CHEBI:29105"/>
    </ligand>
</feature>
<dbReference type="InterPro" id="IPR001412">
    <property type="entry name" value="aa-tRNA-synth_I_CS"/>
</dbReference>
<proteinExistence type="inferred from homology"/>
<dbReference type="Proteomes" id="UP000565613">
    <property type="component" value="Unassembled WGS sequence"/>
</dbReference>
<dbReference type="PRINTS" id="PR00987">
    <property type="entry name" value="TRNASYNTHGLU"/>
</dbReference>
<keyword evidence="2 7" id="KW-0479">Metal-binding</keyword>
<dbReference type="GO" id="GO:0005524">
    <property type="term" value="F:ATP binding"/>
    <property type="evidence" value="ECO:0007669"/>
    <property type="project" value="UniProtKB-KW"/>
</dbReference>
<accession>A0A7X9Y1C2</accession>
<dbReference type="PANTHER" id="PTHR43311">
    <property type="entry name" value="GLUTAMATE--TRNA LIGASE"/>
    <property type="match status" value="1"/>
</dbReference>
<evidence type="ECO:0000259" key="9">
    <source>
        <dbReference type="Pfam" id="PF00749"/>
    </source>
</evidence>
<organism evidence="10 11">
    <name type="scientific">Parafannyhessea umbonata</name>
    <dbReference type="NCBI Taxonomy" id="604330"/>
    <lineage>
        <taxon>Bacteria</taxon>
        <taxon>Bacillati</taxon>
        <taxon>Actinomycetota</taxon>
        <taxon>Coriobacteriia</taxon>
        <taxon>Coriobacteriales</taxon>
        <taxon>Atopobiaceae</taxon>
        <taxon>Parafannyhessea</taxon>
    </lineage>
</organism>
<keyword evidence="1 7" id="KW-0436">Ligase</keyword>
<reference evidence="10 11" key="1">
    <citation type="submission" date="2020-04" db="EMBL/GenBank/DDBJ databases">
        <authorList>
            <person name="Hitch T.C.A."/>
            <person name="Wylensek D."/>
            <person name="Clavel T."/>
        </authorList>
    </citation>
    <scope>NUCLEOTIDE SEQUENCE [LARGE SCALE GENOMIC DNA]</scope>
    <source>
        <strain evidence="10 11">105184</strain>
    </source>
</reference>
<evidence type="ECO:0000256" key="7">
    <source>
        <dbReference type="HAMAP-Rule" id="MF_01428"/>
    </source>
</evidence>
<dbReference type="EC" id="6.1.1.-" evidence="7"/>
<keyword evidence="4 7" id="KW-0862">Zinc</keyword>
<dbReference type="InterPro" id="IPR014729">
    <property type="entry name" value="Rossmann-like_a/b/a_fold"/>
</dbReference>
<dbReference type="NCBIfam" id="NF004314">
    <property type="entry name" value="PRK05710.1-3"/>
    <property type="match status" value="1"/>
</dbReference>
<keyword evidence="5 7" id="KW-0067">ATP-binding</keyword>
<dbReference type="GO" id="GO:0006400">
    <property type="term" value="P:tRNA modification"/>
    <property type="evidence" value="ECO:0007669"/>
    <property type="project" value="InterPro"/>
</dbReference>
<evidence type="ECO:0000256" key="6">
    <source>
        <dbReference type="ARBA" id="ARBA00023146"/>
    </source>
</evidence>
<gene>
    <name evidence="7" type="primary">gluQ</name>
    <name evidence="10" type="ORF">HF885_09660</name>
</gene>
<feature type="short sequence motif" description="'KMSKS' region" evidence="7">
    <location>
        <begin position="252"/>
        <end position="256"/>
    </location>
</feature>
<feature type="binding site" evidence="7">
    <location>
        <position position="49"/>
    </location>
    <ligand>
        <name>L-glutamate</name>
        <dbReference type="ChEBI" id="CHEBI:29985"/>
    </ligand>
</feature>
<dbReference type="InterPro" id="IPR020058">
    <property type="entry name" value="Glu/Gln-tRNA-synth_Ib_cat-dom"/>
</dbReference>
<comment type="cofactor">
    <cofactor evidence="7">
        <name>Zn(2+)</name>
        <dbReference type="ChEBI" id="CHEBI:29105"/>
    </cofactor>
    <text evidence="7">Binds 1 zinc ion per subunit.</text>
</comment>
<dbReference type="AlphaFoldDB" id="A0A7X9Y1C2"/>
<protein>
    <recommendedName>
        <fullName evidence="7">Glutamyl-Q tRNA(Asp) synthetase</fullName>
        <shortName evidence="7">Glu-Q-RSs</shortName>
        <ecNumber evidence="7">6.1.1.-</ecNumber>
    </recommendedName>
</protein>
<feature type="short sequence motif" description="'HIGH' region" evidence="7">
    <location>
        <begin position="16"/>
        <end position="26"/>
    </location>
</feature>
<evidence type="ECO:0000256" key="4">
    <source>
        <dbReference type="ARBA" id="ARBA00022833"/>
    </source>
</evidence>
<evidence type="ECO:0000256" key="1">
    <source>
        <dbReference type="ARBA" id="ARBA00022598"/>
    </source>
</evidence>
<sequence length="322" mass="35782">MDCAPERRPVVGRFAPTPSGKIHLGNVFSALMAWASVRSAGGKIILRIEDLDPRAQDQRVADDLMRDYEWLGLSWDEGPYYQSRRTDAYQEALETLGDRGLTYPCFCSRAELHAASAPHAADGTFVYQGTCRGLTPEQIAKKSKRRNPAIRLMVPDESSPLARITVVDRVYGTYSENLARDCGDFLIRRSDGVFAYQLAVVVDDGLMGVTEVVRGRDLLPSAARQTYLGGLLGFDRHEYSHVPLLMGPDGHRLSKRNLDTDVASLRDDGMDAKTIIGRLAEAVGIAELGESLTADEFARRFSWEDIRAHKSDVVVDENFFLK</sequence>
<evidence type="ECO:0000313" key="10">
    <source>
        <dbReference type="EMBL" id="NMF26684.1"/>
    </source>
</evidence>
<dbReference type="GO" id="GO:0004818">
    <property type="term" value="F:glutamate-tRNA ligase activity"/>
    <property type="evidence" value="ECO:0007669"/>
    <property type="project" value="TreeGrafter"/>
</dbReference>
<feature type="binding site" evidence="7">
    <location>
        <position position="131"/>
    </location>
    <ligand>
        <name>Zn(2+)</name>
        <dbReference type="ChEBI" id="CHEBI:29105"/>
    </ligand>
</feature>
<feature type="binding site" evidence="7">
    <location>
        <position position="127"/>
    </location>
    <ligand>
        <name>Zn(2+)</name>
        <dbReference type="ChEBI" id="CHEBI:29105"/>
    </ligand>
</feature>
<feature type="binding site" evidence="7">
    <location>
        <position position="214"/>
    </location>
    <ligand>
        <name>L-glutamate</name>
        <dbReference type="ChEBI" id="CHEBI:29985"/>
    </ligand>
</feature>
<evidence type="ECO:0000313" key="11">
    <source>
        <dbReference type="Proteomes" id="UP000565613"/>
    </source>
</evidence>
<feature type="binding site" evidence="7">
    <location>
        <position position="255"/>
    </location>
    <ligand>
        <name>ATP</name>
        <dbReference type="ChEBI" id="CHEBI:30616"/>
    </ligand>
</feature>
<evidence type="ECO:0000256" key="5">
    <source>
        <dbReference type="ARBA" id="ARBA00022840"/>
    </source>
</evidence>
<dbReference type="PANTHER" id="PTHR43311:SF1">
    <property type="entry name" value="GLUTAMYL-Q TRNA(ASP) SYNTHETASE"/>
    <property type="match status" value="1"/>
</dbReference>
<dbReference type="NCBIfam" id="NF004315">
    <property type="entry name" value="PRK05710.1-4"/>
    <property type="match status" value="1"/>
</dbReference>
<feature type="binding site" evidence="7">
    <location>
        <position position="196"/>
    </location>
    <ligand>
        <name>L-glutamate</name>
        <dbReference type="ChEBI" id="CHEBI:29985"/>
    </ligand>
</feature>
<dbReference type="PROSITE" id="PS00178">
    <property type="entry name" value="AA_TRNA_LIGASE_I"/>
    <property type="match status" value="1"/>
</dbReference>
<evidence type="ECO:0000256" key="2">
    <source>
        <dbReference type="ARBA" id="ARBA00022723"/>
    </source>
</evidence>
<dbReference type="NCBIfam" id="TIGR03838">
    <property type="entry name" value="queuosine_YadB"/>
    <property type="match status" value="1"/>
</dbReference>
<dbReference type="RefSeq" id="WP_170104713.1">
    <property type="nucleotide sequence ID" value="NZ_JABAGR010000011.1"/>
</dbReference>
<comment type="function">
    <text evidence="7">Catalyzes the tRNA-independent activation of glutamate in presence of ATP and the subsequent transfer of glutamate onto a tRNA(Asp). Glutamate is transferred on the 2-amino-5-(4,5-dihydroxy-2-cyclopenten-1-yl) moiety of the queuosine in the wobble position of the QUC anticodon.</text>
</comment>
<dbReference type="InterPro" id="IPR022380">
    <property type="entry name" value="Glu-Q_tRNA(Asp)_Synthase"/>
</dbReference>
<comment type="similarity">
    <text evidence="7">Belongs to the class-I aminoacyl-tRNA synthetase family. GluQ subfamily.</text>
</comment>
<keyword evidence="8" id="KW-0648">Protein biosynthesis</keyword>
<dbReference type="HAMAP" id="MF_01428">
    <property type="entry name" value="Glu_Q_tRNA_synth"/>
    <property type="match status" value="1"/>
</dbReference>
<dbReference type="Pfam" id="PF00749">
    <property type="entry name" value="tRNA-synt_1c"/>
    <property type="match status" value="1"/>
</dbReference>
<name>A0A7X9Y1C2_9ACTN</name>
<feature type="binding site" evidence="7">
    <location>
        <begin position="13"/>
        <end position="17"/>
    </location>
    <ligand>
        <name>L-glutamate</name>
        <dbReference type="ChEBI" id="CHEBI:29985"/>
    </ligand>
</feature>
<dbReference type="GO" id="GO:0008270">
    <property type="term" value="F:zinc ion binding"/>
    <property type="evidence" value="ECO:0007669"/>
    <property type="project" value="UniProtKB-UniRule"/>
</dbReference>
<keyword evidence="6 7" id="KW-0030">Aminoacyl-tRNA synthetase</keyword>
<dbReference type="GO" id="GO:0005829">
    <property type="term" value="C:cytosol"/>
    <property type="evidence" value="ECO:0007669"/>
    <property type="project" value="TreeGrafter"/>
</dbReference>
<feature type="domain" description="Glutamyl/glutaminyl-tRNA synthetase class Ib catalytic" evidence="9">
    <location>
        <begin position="10"/>
        <end position="304"/>
    </location>
</feature>
<dbReference type="SUPFAM" id="SSF52374">
    <property type="entry name" value="Nucleotidylyl transferase"/>
    <property type="match status" value="1"/>
</dbReference>
<dbReference type="InterPro" id="IPR000924">
    <property type="entry name" value="Glu/Gln-tRNA-synth"/>
</dbReference>
<feature type="binding site" evidence="7">
    <location>
        <position position="107"/>
    </location>
    <ligand>
        <name>Zn(2+)</name>
        <dbReference type="ChEBI" id="CHEBI:29105"/>
    </ligand>
</feature>
<comment type="caution">
    <text evidence="10">The sequence shown here is derived from an EMBL/GenBank/DDBJ whole genome shotgun (WGS) entry which is preliminary data.</text>
</comment>
<keyword evidence="3 7" id="KW-0547">Nucleotide-binding</keyword>
<dbReference type="GO" id="GO:0006424">
    <property type="term" value="P:glutamyl-tRNA aminoacylation"/>
    <property type="evidence" value="ECO:0007669"/>
    <property type="project" value="InterPro"/>
</dbReference>
<dbReference type="InterPro" id="IPR049940">
    <property type="entry name" value="GluQ/Sye"/>
</dbReference>